<keyword evidence="2" id="KW-1185">Reference proteome</keyword>
<dbReference type="Proteomes" id="UP001375382">
    <property type="component" value="Unassembled WGS sequence"/>
</dbReference>
<evidence type="ECO:0000313" key="1">
    <source>
        <dbReference type="EMBL" id="MEH8018929.1"/>
    </source>
</evidence>
<dbReference type="InterPro" id="IPR017601">
    <property type="entry name" value="DGQHR-contain_dom"/>
</dbReference>
<proteinExistence type="predicted"/>
<reference evidence="1 2" key="1">
    <citation type="journal article" date="2023" name="Ecotoxicol. Environ. Saf.">
        <title>Mercury remediation potential of mercury-resistant strain Rheinheimera metallidurans sp. nov. isolated from a municipal waste dumping site.</title>
        <authorList>
            <person name="Yadav V."/>
            <person name="Manjhi A."/>
            <person name="Vadakedath N."/>
        </authorList>
    </citation>
    <scope>NUCLEOTIDE SEQUENCE [LARGE SCALE GENOMIC DNA]</scope>
    <source>
        <strain evidence="1 2">E-49</strain>
    </source>
</reference>
<accession>A0ABU8CAU4</accession>
<organism evidence="1 2">
    <name type="scientific">Rheinheimera muenzenbergensis</name>
    <dbReference type="NCBI Taxonomy" id="1193628"/>
    <lineage>
        <taxon>Bacteria</taxon>
        <taxon>Pseudomonadati</taxon>
        <taxon>Pseudomonadota</taxon>
        <taxon>Gammaproteobacteria</taxon>
        <taxon>Chromatiales</taxon>
        <taxon>Chromatiaceae</taxon>
        <taxon>Rheinheimera</taxon>
    </lineage>
</organism>
<dbReference type="NCBIfam" id="TIGR03187">
    <property type="entry name" value="DGQHR"/>
    <property type="match status" value="1"/>
</dbReference>
<dbReference type="EMBL" id="JALAAR010000017">
    <property type="protein sequence ID" value="MEH8018929.1"/>
    <property type="molecule type" value="Genomic_DNA"/>
</dbReference>
<protein>
    <submittedName>
        <fullName evidence="1">DGQHR domain-containing protein</fullName>
    </submittedName>
</protein>
<gene>
    <name evidence="1" type="ORF">MN202_16930</name>
</gene>
<dbReference type="Pfam" id="PF14072">
    <property type="entry name" value="DndB"/>
    <property type="match status" value="1"/>
</dbReference>
<sequence>MKASDIGKIMIVKSREEGTGVQRKENKQRIKEIADYCRDPDATFPTPIIMSVRSEDFIFCLGDNEYSSLFKIMEKPEMAEVLDGQHRIYGILESGKADIFNLPIIFVFDVSEEDKAYIFSIINSKQTKVPSSLIYDLFGVSEGRSPQKTCHEIARMLNSTDESPFYLRLKMLGTGGGEHASLSQGSFVKRLMKLITSKSDRYLIDIKNDVDLESEDLPFNSYFIRGQDQVIFKVILNLFNGVRRVFPDEWDKPREYILSKAIGYGAVMLALPVIFKMGISISNLSERFFTEIFSHFKDHLAENNLMLTSKYFSSNEQSVKRLSEEICNSIKNIDLGDLDRKLKETDI</sequence>
<dbReference type="CDD" id="cd16413">
    <property type="entry name" value="DGQHR_domain"/>
    <property type="match status" value="1"/>
</dbReference>
<dbReference type="InterPro" id="IPR017642">
    <property type="entry name" value="DNA_S_mod_DndB"/>
</dbReference>
<comment type="caution">
    <text evidence="1">The sequence shown here is derived from an EMBL/GenBank/DDBJ whole genome shotgun (WGS) entry which is preliminary data.</text>
</comment>
<evidence type="ECO:0000313" key="2">
    <source>
        <dbReference type="Proteomes" id="UP001375382"/>
    </source>
</evidence>
<name>A0ABU8CAU4_9GAMM</name>